<evidence type="ECO:0000313" key="3">
    <source>
        <dbReference type="Proteomes" id="UP000583800"/>
    </source>
</evidence>
<accession>A0A7X0C2M0</accession>
<keyword evidence="3" id="KW-1185">Reference proteome</keyword>
<dbReference type="Proteomes" id="UP000583800">
    <property type="component" value="Unassembled WGS sequence"/>
</dbReference>
<keyword evidence="1" id="KW-0732">Signal</keyword>
<feature type="signal peptide" evidence="1">
    <location>
        <begin position="1"/>
        <end position="30"/>
    </location>
</feature>
<comment type="caution">
    <text evidence="2">The sequence shown here is derived from an EMBL/GenBank/DDBJ whole genome shotgun (WGS) entry which is preliminary data.</text>
</comment>
<evidence type="ECO:0000256" key="1">
    <source>
        <dbReference type="SAM" id="SignalP"/>
    </source>
</evidence>
<protein>
    <submittedName>
        <fullName evidence="2">Uncharacterized protein</fullName>
    </submittedName>
</protein>
<evidence type="ECO:0000313" key="2">
    <source>
        <dbReference type="EMBL" id="MBB6347212.1"/>
    </source>
</evidence>
<dbReference type="PROSITE" id="PS51318">
    <property type="entry name" value="TAT"/>
    <property type="match status" value="1"/>
</dbReference>
<gene>
    <name evidence="2" type="ORF">FHU36_003757</name>
</gene>
<organism evidence="2 3">
    <name type="scientific">Nonomuraea muscovyensis</name>
    <dbReference type="NCBI Taxonomy" id="1124761"/>
    <lineage>
        <taxon>Bacteria</taxon>
        <taxon>Bacillati</taxon>
        <taxon>Actinomycetota</taxon>
        <taxon>Actinomycetes</taxon>
        <taxon>Streptosporangiales</taxon>
        <taxon>Streptosporangiaceae</taxon>
        <taxon>Nonomuraea</taxon>
    </lineage>
</organism>
<dbReference type="InterPro" id="IPR006311">
    <property type="entry name" value="TAT_signal"/>
</dbReference>
<reference evidence="2 3" key="1">
    <citation type="submission" date="2020-08" db="EMBL/GenBank/DDBJ databases">
        <title>Sequencing the genomes of 1000 actinobacteria strains.</title>
        <authorList>
            <person name="Klenk H.-P."/>
        </authorList>
    </citation>
    <scope>NUCLEOTIDE SEQUENCE [LARGE SCALE GENOMIC DNA]</scope>
    <source>
        <strain evidence="2 3">DSM 45913</strain>
    </source>
</reference>
<feature type="chain" id="PRO_5031010386" evidence="1">
    <location>
        <begin position="31"/>
        <end position="97"/>
    </location>
</feature>
<dbReference type="AlphaFoldDB" id="A0A7X0C2M0"/>
<name>A0A7X0C2M0_9ACTN</name>
<dbReference type="EMBL" id="JACHJB010000002">
    <property type="protein sequence ID" value="MBB6347212.1"/>
    <property type="molecule type" value="Genomic_DNA"/>
</dbReference>
<proteinExistence type="predicted"/>
<sequence length="97" mass="10928">MHARRGLAGMLAATVVAAGALLLLGQPAHADPDWPFPNDCDKKNYSKHMRWGWRQGRIDFTYDHTDNNIHNFYRSTWRDTGEKVGNGWASCINNGQG</sequence>
<dbReference type="RefSeq" id="WP_185085200.1">
    <property type="nucleotide sequence ID" value="NZ_JACHJB010000002.1"/>
</dbReference>